<feature type="transmembrane region" description="Helical" evidence="6">
    <location>
        <begin position="60"/>
        <end position="77"/>
    </location>
</feature>
<dbReference type="RefSeq" id="WP_053405426.1">
    <property type="nucleotide sequence ID" value="NZ_BQKE01000001.1"/>
</dbReference>
<protein>
    <submittedName>
        <fullName evidence="7">CidA/LrgA family protein</fullName>
    </submittedName>
</protein>
<evidence type="ECO:0000256" key="4">
    <source>
        <dbReference type="ARBA" id="ARBA00022989"/>
    </source>
</evidence>
<keyword evidence="4 6" id="KW-1133">Transmembrane helix</keyword>
<keyword evidence="2" id="KW-1003">Cell membrane</keyword>
<feature type="transmembrane region" description="Helical" evidence="6">
    <location>
        <begin position="83"/>
        <end position="105"/>
    </location>
</feature>
<comment type="subcellular location">
    <subcellularLocation>
        <location evidence="1">Cell membrane</location>
        <topology evidence="1">Multi-pass membrane protein</topology>
    </subcellularLocation>
</comment>
<comment type="caution">
    <text evidence="7">The sequence shown here is derived from an EMBL/GenBank/DDBJ whole genome shotgun (WGS) entry which is preliminary data.</text>
</comment>
<evidence type="ECO:0000256" key="5">
    <source>
        <dbReference type="ARBA" id="ARBA00023136"/>
    </source>
</evidence>
<dbReference type="PANTHER" id="PTHR33931:SF2">
    <property type="entry name" value="HOLIN-LIKE PROTEIN CIDA"/>
    <property type="match status" value="1"/>
</dbReference>
<dbReference type="GO" id="GO:0005886">
    <property type="term" value="C:plasma membrane"/>
    <property type="evidence" value="ECO:0007669"/>
    <property type="project" value="UniProtKB-SubCell"/>
</dbReference>
<evidence type="ECO:0000256" key="6">
    <source>
        <dbReference type="SAM" id="Phobius"/>
    </source>
</evidence>
<dbReference type="EMBL" id="BQKE01000001">
    <property type="protein sequence ID" value="GJM61418.1"/>
    <property type="molecule type" value="Genomic_DNA"/>
</dbReference>
<accession>A0AAN4VXA7</accession>
<dbReference type="Pfam" id="PF03788">
    <property type="entry name" value="LrgA"/>
    <property type="match status" value="1"/>
</dbReference>
<proteinExistence type="predicted"/>
<dbReference type="PANTHER" id="PTHR33931">
    <property type="entry name" value="HOLIN-LIKE PROTEIN CIDA-RELATED"/>
    <property type="match status" value="1"/>
</dbReference>
<organism evidence="7 8">
    <name type="scientific">Persicobacter diffluens</name>
    <dbReference type="NCBI Taxonomy" id="981"/>
    <lineage>
        <taxon>Bacteria</taxon>
        <taxon>Pseudomonadati</taxon>
        <taxon>Bacteroidota</taxon>
        <taxon>Cytophagia</taxon>
        <taxon>Cytophagales</taxon>
        <taxon>Persicobacteraceae</taxon>
        <taxon>Persicobacter</taxon>
    </lineage>
</organism>
<dbReference type="InterPro" id="IPR005538">
    <property type="entry name" value="LrgA/CidA"/>
</dbReference>
<sequence length="113" mass="12293">MIKSLTYIFGCLLLGEIIQTFGHLSIPGSIIGMLLLTAALHFKILLLDDVKRFATILNKNMAFLFVPPGVALIQYISTIQSQLLAIVGSCVLSTIIVLIVVAFTMQKLDKTNG</sequence>
<dbReference type="AlphaFoldDB" id="A0AAN4VXA7"/>
<evidence type="ECO:0000256" key="3">
    <source>
        <dbReference type="ARBA" id="ARBA00022692"/>
    </source>
</evidence>
<evidence type="ECO:0000256" key="1">
    <source>
        <dbReference type="ARBA" id="ARBA00004651"/>
    </source>
</evidence>
<evidence type="ECO:0000256" key="2">
    <source>
        <dbReference type="ARBA" id="ARBA00022475"/>
    </source>
</evidence>
<feature type="transmembrane region" description="Helical" evidence="6">
    <location>
        <begin position="30"/>
        <end position="48"/>
    </location>
</feature>
<evidence type="ECO:0000313" key="8">
    <source>
        <dbReference type="Proteomes" id="UP001310022"/>
    </source>
</evidence>
<keyword evidence="3 6" id="KW-0812">Transmembrane</keyword>
<reference evidence="7 8" key="1">
    <citation type="submission" date="2021-12" db="EMBL/GenBank/DDBJ databases">
        <title>Genome sequencing of bacteria with rrn-lacking chromosome and rrn-plasmid.</title>
        <authorList>
            <person name="Anda M."/>
            <person name="Iwasaki W."/>
        </authorList>
    </citation>
    <scope>NUCLEOTIDE SEQUENCE [LARGE SCALE GENOMIC DNA]</scope>
    <source>
        <strain evidence="7 8">NBRC 15940</strain>
    </source>
</reference>
<keyword evidence="8" id="KW-1185">Reference proteome</keyword>
<keyword evidence="5 6" id="KW-0472">Membrane</keyword>
<name>A0AAN4VXA7_9BACT</name>
<evidence type="ECO:0000313" key="7">
    <source>
        <dbReference type="EMBL" id="GJM61418.1"/>
    </source>
</evidence>
<dbReference type="Proteomes" id="UP001310022">
    <property type="component" value="Unassembled WGS sequence"/>
</dbReference>
<gene>
    <name evidence="7" type="ORF">PEDI_19700</name>
</gene>